<proteinExistence type="predicted"/>
<reference evidence="1 2" key="2">
    <citation type="submission" date="2018-11" db="EMBL/GenBank/DDBJ databases">
        <authorList>
            <consortium name="Pathogen Informatics"/>
        </authorList>
    </citation>
    <scope>NUCLEOTIDE SEQUENCE [LARGE SCALE GENOMIC DNA]</scope>
    <source>
        <strain evidence="1 2">Egypt</strain>
    </source>
</reference>
<dbReference type="GO" id="GO:0016255">
    <property type="term" value="P:attachment of GPI anchor to protein"/>
    <property type="evidence" value="ECO:0007669"/>
    <property type="project" value="InterPro"/>
</dbReference>
<accession>A0A183AWF2</accession>
<dbReference type="WBParaSite" id="ECPE_0001132201-mRNA-1">
    <property type="protein sequence ID" value="ECPE_0001132201-mRNA-1"/>
    <property type="gene ID" value="ECPE_0001132201"/>
</dbReference>
<dbReference type="Proteomes" id="UP000272942">
    <property type="component" value="Unassembled WGS sequence"/>
</dbReference>
<reference evidence="3" key="1">
    <citation type="submission" date="2016-06" db="UniProtKB">
        <authorList>
            <consortium name="WormBaseParasite"/>
        </authorList>
    </citation>
    <scope>IDENTIFICATION</scope>
</reference>
<evidence type="ECO:0000313" key="2">
    <source>
        <dbReference type="Proteomes" id="UP000272942"/>
    </source>
</evidence>
<gene>
    <name evidence="1" type="ORF">ECPE_LOCUS11287</name>
</gene>
<evidence type="ECO:0000313" key="3">
    <source>
        <dbReference type="WBParaSite" id="ECPE_0001132201-mRNA-1"/>
    </source>
</evidence>
<dbReference type="Pfam" id="PF04113">
    <property type="entry name" value="Gpi16"/>
    <property type="match status" value="1"/>
</dbReference>
<name>A0A183AWF2_9TREM</name>
<evidence type="ECO:0000313" key="1">
    <source>
        <dbReference type="EMBL" id="VDP88298.1"/>
    </source>
</evidence>
<dbReference type="PANTHER" id="PTHR12959">
    <property type="entry name" value="GPI TRANSAMIDASE COMPONENT PIG-T-RELATED"/>
    <property type="match status" value="1"/>
</dbReference>
<dbReference type="PANTHER" id="PTHR12959:SF11">
    <property type="entry name" value="GPI TRANSAMIDASE COMPONENT PIG-T"/>
    <property type="match status" value="1"/>
</dbReference>
<dbReference type="EMBL" id="UZAN01050538">
    <property type="protein sequence ID" value="VDP88298.1"/>
    <property type="molecule type" value="Genomic_DNA"/>
</dbReference>
<dbReference type="AlphaFoldDB" id="A0A183AWF2"/>
<keyword evidence="2" id="KW-1185">Reference proteome</keyword>
<dbReference type="OrthoDB" id="331263at2759"/>
<dbReference type="InterPro" id="IPR007245">
    <property type="entry name" value="PIG-T"/>
</dbReference>
<sequence>MEHSLARKRMGILELIIDLPPGHQLTVFYKFRRILQHWDEYPPDANHGYFLPAATVSYQIPHERLFAVEARRLPADRELALPNWAHTYGQYL</sequence>
<protein>
    <submittedName>
        <fullName evidence="3">CBM20 domain-containing protein</fullName>
    </submittedName>
</protein>
<dbReference type="GO" id="GO:0042765">
    <property type="term" value="C:GPI-anchor transamidase complex"/>
    <property type="evidence" value="ECO:0007669"/>
    <property type="project" value="InterPro"/>
</dbReference>
<organism evidence="3">
    <name type="scientific">Echinostoma caproni</name>
    <dbReference type="NCBI Taxonomy" id="27848"/>
    <lineage>
        <taxon>Eukaryota</taxon>
        <taxon>Metazoa</taxon>
        <taxon>Spiralia</taxon>
        <taxon>Lophotrochozoa</taxon>
        <taxon>Platyhelminthes</taxon>
        <taxon>Trematoda</taxon>
        <taxon>Digenea</taxon>
        <taxon>Plagiorchiida</taxon>
        <taxon>Echinostomata</taxon>
        <taxon>Echinostomatoidea</taxon>
        <taxon>Echinostomatidae</taxon>
        <taxon>Echinostoma</taxon>
    </lineage>
</organism>